<comment type="caution">
    <text evidence="2">The sequence shown here is derived from an EMBL/GenBank/DDBJ whole genome shotgun (WGS) entry which is preliminary data.</text>
</comment>
<protein>
    <submittedName>
        <fullName evidence="2">Uncharacterized protein</fullName>
    </submittedName>
</protein>
<dbReference type="AlphaFoldDB" id="A0A227NFS7"/>
<keyword evidence="1" id="KW-1133">Transmembrane helix</keyword>
<sequence>MKQITIILSAVIYFTIIIILLRKYSDNHIISFLSGVFGMLGIAFFIYMISDKNHYLKRKLFKK</sequence>
<dbReference type="EMBL" id="MUGS01000086">
    <property type="protein sequence ID" value="OXE96522.1"/>
    <property type="molecule type" value="Genomic_DNA"/>
</dbReference>
<accession>A0A227NFS7</accession>
<reference evidence="2 3" key="1">
    <citation type="submission" date="2016-11" db="EMBL/GenBank/DDBJ databases">
        <title>Whole genomes of Flavobacteriaceae.</title>
        <authorList>
            <person name="Stine C."/>
            <person name="Li C."/>
            <person name="Tadesse D."/>
        </authorList>
    </citation>
    <scope>NUCLEOTIDE SEQUENCE [LARGE SCALE GENOMIC DNA]</scope>
    <source>
        <strain evidence="2 3">DSM 24704</strain>
    </source>
</reference>
<evidence type="ECO:0000256" key="1">
    <source>
        <dbReference type="SAM" id="Phobius"/>
    </source>
</evidence>
<evidence type="ECO:0000313" key="2">
    <source>
        <dbReference type="EMBL" id="OXE96522.1"/>
    </source>
</evidence>
<dbReference type="Proteomes" id="UP000214684">
    <property type="component" value="Unassembled WGS sequence"/>
</dbReference>
<keyword evidence="3" id="KW-1185">Reference proteome</keyword>
<dbReference type="RefSeq" id="WP_089481975.1">
    <property type="nucleotide sequence ID" value="NZ_MUGS01000086.1"/>
</dbReference>
<organism evidence="2 3">
    <name type="scientific">Flavobacterium araucananum</name>
    <dbReference type="NCBI Taxonomy" id="946678"/>
    <lineage>
        <taxon>Bacteria</taxon>
        <taxon>Pseudomonadati</taxon>
        <taxon>Bacteroidota</taxon>
        <taxon>Flavobacteriia</taxon>
        <taxon>Flavobacteriales</taxon>
        <taxon>Flavobacteriaceae</taxon>
        <taxon>Flavobacterium</taxon>
    </lineage>
</organism>
<feature type="transmembrane region" description="Helical" evidence="1">
    <location>
        <begin position="28"/>
        <end position="49"/>
    </location>
</feature>
<feature type="transmembrane region" description="Helical" evidence="1">
    <location>
        <begin position="5"/>
        <end position="22"/>
    </location>
</feature>
<name>A0A227NFS7_9FLAO</name>
<keyword evidence="1" id="KW-0472">Membrane</keyword>
<keyword evidence="1" id="KW-0812">Transmembrane</keyword>
<evidence type="ECO:0000313" key="3">
    <source>
        <dbReference type="Proteomes" id="UP000214684"/>
    </source>
</evidence>
<gene>
    <name evidence="2" type="ORF">B0A64_23915</name>
</gene>
<proteinExistence type="predicted"/>